<name>A0ACD0NVK1_9BASI</name>
<proteinExistence type="predicted"/>
<gene>
    <name evidence="1" type="ORF">IE53DRAFT_387914</name>
</gene>
<dbReference type="EMBL" id="KZ820000">
    <property type="protein sequence ID" value="PWN49843.1"/>
    <property type="molecule type" value="Genomic_DNA"/>
</dbReference>
<keyword evidence="2" id="KW-1185">Reference proteome</keyword>
<organism evidence="1 2">
    <name type="scientific">Violaceomyces palustris</name>
    <dbReference type="NCBI Taxonomy" id="1673888"/>
    <lineage>
        <taxon>Eukaryota</taxon>
        <taxon>Fungi</taxon>
        <taxon>Dikarya</taxon>
        <taxon>Basidiomycota</taxon>
        <taxon>Ustilaginomycotina</taxon>
        <taxon>Ustilaginomycetes</taxon>
        <taxon>Violaceomycetales</taxon>
        <taxon>Violaceomycetaceae</taxon>
        <taxon>Violaceomyces</taxon>
    </lineage>
</organism>
<reference evidence="1 2" key="1">
    <citation type="journal article" date="2018" name="Mol. Biol. Evol.">
        <title>Broad Genomic Sampling Reveals a Smut Pathogenic Ancestry of the Fungal Clade Ustilaginomycotina.</title>
        <authorList>
            <person name="Kijpornyongpan T."/>
            <person name="Mondo S.J."/>
            <person name="Barry K."/>
            <person name="Sandor L."/>
            <person name="Lee J."/>
            <person name="Lipzen A."/>
            <person name="Pangilinan J."/>
            <person name="LaButti K."/>
            <person name="Hainaut M."/>
            <person name="Henrissat B."/>
            <person name="Grigoriev I.V."/>
            <person name="Spatafora J.W."/>
            <person name="Aime M.C."/>
        </authorList>
    </citation>
    <scope>NUCLEOTIDE SEQUENCE [LARGE SCALE GENOMIC DNA]</scope>
    <source>
        <strain evidence="1 2">SA 807</strain>
    </source>
</reference>
<accession>A0ACD0NVK1</accession>
<evidence type="ECO:0000313" key="2">
    <source>
        <dbReference type="Proteomes" id="UP000245626"/>
    </source>
</evidence>
<sequence>MEGRTFSTNGFEGSGGGGAWGSSEDSKPYYVTTPIFYVNAEPHIGHLHSCLVADVLARYQDLRRGGDSIYTREGNRRSRGEEDEVAKKTKGLKGKSKSILSTGTDEHGLKIQKVAERSSEDPLQLCDRISKRFKDLARAANVSYTRFIRTTDPDHREAVHHLWRQMVRSGHIYKGKHSGWYSVSDEAFFPESQVREVTDLKTGESYMESIETGSRLEWSEEENYKFRLAEFRERLIDWLEKDTKAIQPAKRHAEVLSELKSGLSDLSVSRPSSRLSWGIPVPDDPGHSIYVWVDALTNYLTVSGYPWKEDFGSESNRCWPADVHVVGKDIIRFHAIYWPAFLMACHLPLPKTILAHSHWTMNKSKMSKSKGNVANPFKALELYGVDPVRFFLMRVGGNFSTDSDYSPAMLEEYYKKSLQGQLGNLLSRILAPKLLTKLREGGSKEPLSSPTATAIRDRLVTSLHSLPSLYERHQEDLELSKSLESIFSLISECNELVSQVQPWSDQVPFHEVVDCLHLSHETLRLVGVLLSPFMPRSMETLLDHLRVPEDKRSWSDVATWNQQQRRWVFRLRSSQDFLSSSLLLSDEKLKPLFPRLEL</sequence>
<protein>
    <submittedName>
        <fullName evidence="1">Uncharacterized protein</fullName>
    </submittedName>
</protein>
<evidence type="ECO:0000313" key="1">
    <source>
        <dbReference type="EMBL" id="PWN49843.1"/>
    </source>
</evidence>
<dbReference type="Proteomes" id="UP000245626">
    <property type="component" value="Unassembled WGS sequence"/>
</dbReference>